<evidence type="ECO:0000313" key="2">
    <source>
        <dbReference type="EMBL" id="KAA0257484.1"/>
    </source>
</evidence>
<keyword evidence="1" id="KW-0732">Signal</keyword>
<comment type="caution">
    <text evidence="2">The sequence shown here is derived from an EMBL/GenBank/DDBJ whole genome shotgun (WGS) entry which is preliminary data.</text>
</comment>
<dbReference type="SUPFAM" id="SSF52833">
    <property type="entry name" value="Thioredoxin-like"/>
    <property type="match status" value="1"/>
</dbReference>
<dbReference type="Proteomes" id="UP000322876">
    <property type="component" value="Unassembled WGS sequence"/>
</dbReference>
<dbReference type="InterPro" id="IPR036249">
    <property type="entry name" value="Thioredoxin-like_sf"/>
</dbReference>
<evidence type="ECO:0000256" key="1">
    <source>
        <dbReference type="SAM" id="SignalP"/>
    </source>
</evidence>
<dbReference type="RefSeq" id="WP_149266865.1">
    <property type="nucleotide sequence ID" value="NZ_VFJB01000007.1"/>
</dbReference>
<gene>
    <name evidence="2" type="ORF">FHQ18_09075</name>
</gene>
<sequence length="324" mass="37496">MRKFFIVLLLLFSINVFATSFSEDDPKKGWFWYKDPVKQEVKKEKKVIKNDNKSHETTVTVITPPHTKKKEKQVNTSPEDFEFPLTDEAKRVPVIANFLKNPNEENAKKFLGWQAKYFNHLHKISRTLRNTYLNYGDTIYPIEGYAEQPLAVPIASRMKNKIYKDAFAKAKDKVGLLFFYKAGCQFCEAEKPIIDMFARKYDIEVRGIVFTEEDKDDSLSFPTRVAPGLFYKFQITSVPTFAAYYPEKNVLQVIAKGYTPLSAIELNLKSFLLQQGIITKEEFFQQWKGEYTEIFYNLLSKAGVNPENISNNNLANISFTGGYR</sequence>
<dbReference type="CDD" id="cd02947">
    <property type="entry name" value="TRX_family"/>
    <property type="match status" value="1"/>
</dbReference>
<accession>A0A5A8F3C8</accession>
<organism evidence="2 3">
    <name type="scientific">Deferribacter autotrophicus</name>
    <dbReference type="NCBI Taxonomy" id="500465"/>
    <lineage>
        <taxon>Bacteria</taxon>
        <taxon>Pseudomonadati</taxon>
        <taxon>Deferribacterota</taxon>
        <taxon>Deferribacteres</taxon>
        <taxon>Deferribacterales</taxon>
        <taxon>Deferribacteraceae</taxon>
        <taxon>Deferribacter</taxon>
    </lineage>
</organism>
<dbReference type="Gene3D" id="3.40.30.10">
    <property type="entry name" value="Glutaredoxin"/>
    <property type="match status" value="1"/>
</dbReference>
<dbReference type="EMBL" id="VFJB01000007">
    <property type="protein sequence ID" value="KAA0257484.1"/>
    <property type="molecule type" value="Genomic_DNA"/>
</dbReference>
<feature type="signal peptide" evidence="1">
    <location>
        <begin position="1"/>
        <end position="18"/>
    </location>
</feature>
<feature type="chain" id="PRO_5022918009" evidence="1">
    <location>
        <begin position="19"/>
        <end position="324"/>
    </location>
</feature>
<name>A0A5A8F3C8_9BACT</name>
<dbReference type="AlphaFoldDB" id="A0A5A8F3C8"/>
<proteinExistence type="predicted"/>
<dbReference type="InterPro" id="IPR039555">
    <property type="entry name" value="TraF/TrbB"/>
</dbReference>
<reference evidence="2 3" key="1">
    <citation type="submission" date="2019-06" db="EMBL/GenBank/DDBJ databases">
        <title>Genomic insights into carbon and energy metabolism of Deferribacter autotrophicus revealed new metabolic traits in the phylum Deferribacteres.</title>
        <authorList>
            <person name="Slobodkin A.I."/>
            <person name="Slobodkina G.B."/>
            <person name="Allioux M."/>
            <person name="Alain K."/>
            <person name="Jebbar M."/>
            <person name="Shadrin V."/>
            <person name="Kublanov I.V."/>
            <person name="Toshchakov S.V."/>
            <person name="Bonch-Osmolovskaya E.A."/>
        </authorList>
    </citation>
    <scope>NUCLEOTIDE SEQUENCE [LARGE SCALE GENOMIC DNA]</scope>
    <source>
        <strain evidence="2 3">SL50</strain>
    </source>
</reference>
<dbReference type="Pfam" id="PF13728">
    <property type="entry name" value="TraF"/>
    <property type="match status" value="1"/>
</dbReference>
<evidence type="ECO:0000313" key="3">
    <source>
        <dbReference type="Proteomes" id="UP000322876"/>
    </source>
</evidence>
<keyword evidence="3" id="KW-1185">Reference proteome</keyword>
<dbReference type="OrthoDB" id="5559625at2"/>
<protein>
    <submittedName>
        <fullName evidence="2">Conjugal transfer protein TraF</fullName>
    </submittedName>
</protein>